<reference evidence="2 3" key="1">
    <citation type="submission" date="2015-03" db="EMBL/GenBank/DDBJ databases">
        <title>Draft genome sequence of Luteibacter yeojuensis strain SU11.</title>
        <authorList>
            <person name="Sulaiman J."/>
            <person name="Priya K."/>
            <person name="Chan K.-G."/>
        </authorList>
    </citation>
    <scope>NUCLEOTIDE SEQUENCE [LARGE SCALE GENOMIC DNA]</scope>
    <source>
        <strain evidence="2 3">SU11</strain>
    </source>
</reference>
<keyword evidence="3" id="KW-1185">Reference proteome</keyword>
<evidence type="ECO:0000313" key="3">
    <source>
        <dbReference type="Proteomes" id="UP000033651"/>
    </source>
</evidence>
<dbReference type="RefSeq" id="WP_045829380.1">
    <property type="nucleotide sequence ID" value="NZ_JZRB01000018.1"/>
</dbReference>
<gene>
    <name evidence="2" type="ORF">VI08_09085</name>
</gene>
<dbReference type="PANTHER" id="PTHR34818:SF1">
    <property type="entry name" value="PROTEIN BLI-3"/>
    <property type="match status" value="1"/>
</dbReference>
<evidence type="ECO:0000313" key="2">
    <source>
        <dbReference type="EMBL" id="KJV34854.1"/>
    </source>
</evidence>
<dbReference type="EMBL" id="JZRB01000018">
    <property type="protein sequence ID" value="KJV34854.1"/>
    <property type="molecule type" value="Genomic_DNA"/>
</dbReference>
<feature type="domain" description="General stress protein FMN-binding split barrel" evidence="1">
    <location>
        <begin position="7"/>
        <end position="137"/>
    </location>
</feature>
<dbReference type="Proteomes" id="UP000033651">
    <property type="component" value="Unassembled WGS sequence"/>
</dbReference>
<proteinExistence type="predicted"/>
<dbReference type="InterPro" id="IPR052917">
    <property type="entry name" value="Stress-Dev_Protein"/>
</dbReference>
<evidence type="ECO:0000259" key="1">
    <source>
        <dbReference type="Pfam" id="PF16242"/>
    </source>
</evidence>
<organism evidence="2 3">
    <name type="scientific">Luteibacter yeojuensis</name>
    <dbReference type="NCBI Taxonomy" id="345309"/>
    <lineage>
        <taxon>Bacteria</taxon>
        <taxon>Pseudomonadati</taxon>
        <taxon>Pseudomonadota</taxon>
        <taxon>Gammaproteobacteria</taxon>
        <taxon>Lysobacterales</taxon>
        <taxon>Rhodanobacteraceae</taxon>
        <taxon>Luteibacter</taxon>
    </lineage>
</organism>
<dbReference type="AlphaFoldDB" id="A0A0F3KXL5"/>
<dbReference type="Pfam" id="PF16242">
    <property type="entry name" value="Pyrid_ox_like"/>
    <property type="match status" value="1"/>
</dbReference>
<comment type="caution">
    <text evidence="2">The sequence shown here is derived from an EMBL/GenBank/DDBJ whole genome shotgun (WGS) entry which is preliminary data.</text>
</comment>
<dbReference type="InterPro" id="IPR038725">
    <property type="entry name" value="YdaG_split_barrel_FMN-bd"/>
</dbReference>
<dbReference type="OrthoDB" id="1432662at2"/>
<dbReference type="PATRIC" id="fig|345309.4.peg.1037"/>
<name>A0A0F3KXL5_9GAMM</name>
<dbReference type="Gene3D" id="2.30.110.10">
    <property type="entry name" value="Electron Transport, Fmn-binding Protein, Chain A"/>
    <property type="match status" value="1"/>
</dbReference>
<accession>A0A0F3KXL5</accession>
<dbReference type="PANTHER" id="PTHR34818">
    <property type="entry name" value="PROTEIN BLI-3"/>
    <property type="match status" value="1"/>
</dbReference>
<sequence>MTNRTLKDLAKAMASIDFAMLQTYSANGEIAGRPMSNNGDVQYDGDSWFFGFEATHFVSEIEANPVVALSFTGAKSLLGKPPLFVAVEGRGELIRDKALMQEHWHKELDRWFEHGVETPGIVMLKVHAHRITWWEGMEEGEITL</sequence>
<dbReference type="SUPFAM" id="SSF50475">
    <property type="entry name" value="FMN-binding split barrel"/>
    <property type="match status" value="1"/>
</dbReference>
<protein>
    <submittedName>
        <fullName evidence="2">Pyridoxamine 5'-phosphate oxidase</fullName>
    </submittedName>
</protein>
<dbReference type="InterPro" id="IPR012349">
    <property type="entry name" value="Split_barrel_FMN-bd"/>
</dbReference>